<feature type="chain" id="PRO_5015637492" evidence="1">
    <location>
        <begin position="19"/>
        <end position="125"/>
    </location>
</feature>
<accession>A0A2T6ZBX2</accession>
<gene>
    <name evidence="2" type="ORF">B9Z19DRAFT_1096076</name>
</gene>
<dbReference type="EMBL" id="NESQ01000430">
    <property type="protein sequence ID" value="PUU72991.1"/>
    <property type="molecule type" value="Genomic_DNA"/>
</dbReference>
<comment type="caution">
    <text evidence="2">The sequence shown here is derived from an EMBL/GenBank/DDBJ whole genome shotgun (WGS) entry which is preliminary data.</text>
</comment>
<organism evidence="2 3">
    <name type="scientific">Tuber borchii</name>
    <name type="common">White truffle</name>
    <dbReference type="NCBI Taxonomy" id="42251"/>
    <lineage>
        <taxon>Eukaryota</taxon>
        <taxon>Fungi</taxon>
        <taxon>Dikarya</taxon>
        <taxon>Ascomycota</taxon>
        <taxon>Pezizomycotina</taxon>
        <taxon>Pezizomycetes</taxon>
        <taxon>Pezizales</taxon>
        <taxon>Tuberaceae</taxon>
        <taxon>Tuber</taxon>
    </lineage>
</organism>
<keyword evidence="3" id="KW-1185">Reference proteome</keyword>
<evidence type="ECO:0000313" key="2">
    <source>
        <dbReference type="EMBL" id="PUU72991.1"/>
    </source>
</evidence>
<name>A0A2T6ZBX2_TUBBO</name>
<proteinExistence type="predicted"/>
<dbReference type="AlphaFoldDB" id="A0A2T6ZBX2"/>
<reference evidence="2 3" key="1">
    <citation type="submission" date="2017-04" db="EMBL/GenBank/DDBJ databases">
        <title>Draft genome sequence of Tuber borchii Vittad., a whitish edible truffle.</title>
        <authorList>
            <consortium name="DOE Joint Genome Institute"/>
            <person name="Murat C."/>
            <person name="Kuo A."/>
            <person name="Barry K.W."/>
            <person name="Clum A."/>
            <person name="Dockter R.B."/>
            <person name="Fauchery L."/>
            <person name="Iotti M."/>
            <person name="Kohler A."/>
            <person name="Labutti K."/>
            <person name="Lindquist E.A."/>
            <person name="Lipzen A."/>
            <person name="Ohm R.A."/>
            <person name="Wang M."/>
            <person name="Grigoriev I.V."/>
            <person name="Zambonelli A."/>
            <person name="Martin F.M."/>
        </authorList>
    </citation>
    <scope>NUCLEOTIDE SEQUENCE [LARGE SCALE GENOMIC DNA]</scope>
    <source>
        <strain evidence="2 3">Tbo3840</strain>
    </source>
</reference>
<evidence type="ECO:0000256" key="1">
    <source>
        <dbReference type="SAM" id="SignalP"/>
    </source>
</evidence>
<dbReference type="Proteomes" id="UP000244722">
    <property type="component" value="Unassembled WGS sequence"/>
</dbReference>
<protein>
    <submittedName>
        <fullName evidence="2">Uncharacterized protein</fullName>
    </submittedName>
</protein>
<keyword evidence="1" id="KW-0732">Signal</keyword>
<evidence type="ECO:0000313" key="3">
    <source>
        <dbReference type="Proteomes" id="UP000244722"/>
    </source>
</evidence>
<sequence>MASFIFFGLCTYIGVSRMYTISCLSPVNLSTSVSKPKILIGCNAFSNITSFAKKTISPATLHNPIPLLPKGTAVSGIGITLTLLLLDFLKILCILLPTPSLSPISGNPGLLGIRSYHPNLSVIPF</sequence>
<feature type="signal peptide" evidence="1">
    <location>
        <begin position="1"/>
        <end position="18"/>
    </location>
</feature>